<dbReference type="Proteomes" id="UP000552836">
    <property type="component" value="Unassembled WGS sequence"/>
</dbReference>
<dbReference type="EMBL" id="JAAMPA010000002">
    <property type="protein sequence ID" value="NIH69194.1"/>
    <property type="molecule type" value="Genomic_DNA"/>
</dbReference>
<dbReference type="SUPFAM" id="SSF50475">
    <property type="entry name" value="FMN-binding split barrel"/>
    <property type="match status" value="1"/>
</dbReference>
<comment type="caution">
    <text evidence="1">The sequence shown here is derived from an EMBL/GenBank/DDBJ whole genome shotgun (WGS) entry which is preliminary data.</text>
</comment>
<dbReference type="RefSeq" id="WP_166756755.1">
    <property type="nucleotide sequence ID" value="NZ_BAABJU010000003.1"/>
</dbReference>
<proteinExistence type="predicted"/>
<reference evidence="1 2" key="1">
    <citation type="submission" date="2020-02" db="EMBL/GenBank/DDBJ databases">
        <title>Sequencing the genomes of 1000 actinobacteria strains.</title>
        <authorList>
            <person name="Klenk H.-P."/>
        </authorList>
    </citation>
    <scope>NUCLEOTIDE SEQUENCE [LARGE SCALE GENOMIC DNA]</scope>
    <source>
        <strain evidence="1 2">DSM 45201</strain>
    </source>
</reference>
<evidence type="ECO:0000313" key="2">
    <source>
        <dbReference type="Proteomes" id="UP000552836"/>
    </source>
</evidence>
<evidence type="ECO:0000313" key="1">
    <source>
        <dbReference type="EMBL" id="NIH69194.1"/>
    </source>
</evidence>
<gene>
    <name evidence="1" type="ORF">FB380_003682</name>
</gene>
<dbReference type="Pfam" id="PF12900">
    <property type="entry name" value="Pyridox_ox_2"/>
    <property type="match status" value="1"/>
</dbReference>
<dbReference type="InterPro" id="IPR012349">
    <property type="entry name" value="Split_barrel_FMN-bd"/>
</dbReference>
<name>A0A846LRY0_9ACTN</name>
<dbReference type="Gene3D" id="2.30.110.10">
    <property type="entry name" value="Electron Transport, Fmn-binding Protein, Chain A"/>
    <property type="match status" value="1"/>
</dbReference>
<dbReference type="InterPro" id="IPR024747">
    <property type="entry name" value="Pyridox_Oxase-rel"/>
</dbReference>
<organism evidence="1 2">
    <name type="scientific">Modestobacter marinus</name>
    <dbReference type="NCBI Taxonomy" id="477641"/>
    <lineage>
        <taxon>Bacteria</taxon>
        <taxon>Bacillati</taxon>
        <taxon>Actinomycetota</taxon>
        <taxon>Actinomycetes</taxon>
        <taxon>Geodermatophilales</taxon>
        <taxon>Geodermatophilaceae</taxon>
        <taxon>Modestobacter</taxon>
    </lineage>
</organism>
<dbReference type="AlphaFoldDB" id="A0A846LRY0"/>
<sequence>MVDTPYVDHEVEVLDEAECLALMGTVLVGRIAFTERALPAVQPVAFALAHGEVYIPVHRGSTVAAASRGAVVAFAVDEIDALALTGWNVTVVGASRLISDPAAVRRLDELGLRPWAPADAHCYIGIQTGLVHGRRVSPRTGSVDGVVREAGRTA</sequence>
<protein>
    <submittedName>
        <fullName evidence="1">Uncharacterized protein</fullName>
    </submittedName>
</protein>
<accession>A0A846LRY0</accession>